<evidence type="ECO:0008006" key="8">
    <source>
        <dbReference type="Google" id="ProtNLM"/>
    </source>
</evidence>
<sequence>MPLFNKKPFSLLEPPKDLDSKEKVFQIRFTKEIFRDYQEYLKRLNLYRQRVWTCKMSGKSNLTFEEALVSEHNAMEKAQNMPTELMAYVLRMTQYSTLGLYELINKIYANLLEEVFEGIELLAKKDGSVVPCKILKILDSDGTKTCEVGWLRRDKTLINTSVVKAADLFYRRAPVSRNTLKIFIRDSTTQTTPWVIHENLAKKYGIPTDPPNNIMHYEGLHKKGRKREENGTIENGRKKMKKDEGHVPIKYPIDDLLVRPGGDDPALFKRPPLATDFRVPRCSVGDLLMVWDFCSSFGRVLNLSPFLLTDMENAICHKESNVLVVEIHAAMFHLLIKDKGDYFSVLQNKKRKLKVSLVAWAEYLCDFLEMTKNEELSSNIATIRRGYYGHIDTDIKLKILHELVEEAIKTSAIREILSERVDQKQALNATRRESTRKDREEQNLNTETTMKNEENQTDAMQDGNETVDELTRGKEEKDKSNVSRSKTEGKRHLVRHLETEFDKLSIRSSPLGKDRHHNRYWFFRREGRLLVESADSREWGYYSTKEELDALMGSLNVKGIRERALKRQLEKFYNKISNALEKRTKDIMNKMLLEEGVLRRSTRVRAQPKDNPSMAFLKYVNKWKDN</sequence>
<feature type="region of interest" description="Disordered" evidence="4">
    <location>
        <begin position="427"/>
        <end position="490"/>
    </location>
</feature>
<evidence type="ECO:0000256" key="3">
    <source>
        <dbReference type="PROSITE-ProRule" id="PRU00475"/>
    </source>
</evidence>
<feature type="compositionally biased region" description="Basic and acidic residues" evidence="4">
    <location>
        <begin position="430"/>
        <end position="442"/>
    </location>
</feature>
<dbReference type="GO" id="GO:0000785">
    <property type="term" value="C:chromatin"/>
    <property type="evidence" value="ECO:0007669"/>
    <property type="project" value="UniProtKB-ARBA"/>
</dbReference>
<dbReference type="Proteomes" id="UP000243499">
    <property type="component" value="Chromosome 1"/>
</dbReference>
<keyword evidence="2 3" id="KW-0539">Nucleus</keyword>
<dbReference type="EMBL" id="CM008046">
    <property type="protein sequence ID" value="PAN06508.1"/>
    <property type="molecule type" value="Genomic_DNA"/>
</dbReference>
<evidence type="ECO:0000259" key="6">
    <source>
        <dbReference type="PROSITE" id="PS51136"/>
    </source>
</evidence>
<dbReference type="SMART" id="SM00571">
    <property type="entry name" value="DDT"/>
    <property type="match status" value="1"/>
</dbReference>
<dbReference type="PANTHER" id="PTHR15546">
    <property type="entry name" value="BROMODOMAIN ADJACENT TO ZINC FINGER DOMAIN, 2A"/>
    <property type="match status" value="1"/>
</dbReference>
<feature type="domain" description="DDT" evidence="5">
    <location>
        <begin position="281"/>
        <end position="341"/>
    </location>
</feature>
<dbReference type="PANTHER" id="PTHR15546:SF8">
    <property type="entry name" value="OS02G0556900 PROTEIN"/>
    <property type="match status" value="1"/>
</dbReference>
<gene>
    <name evidence="7" type="ORF">PAHAL_1G267800</name>
</gene>
<dbReference type="PROSITE" id="PS50827">
    <property type="entry name" value="DDT"/>
    <property type="match status" value="1"/>
</dbReference>
<dbReference type="InterPro" id="IPR028941">
    <property type="entry name" value="WHIM2_dom"/>
</dbReference>
<dbReference type="AlphaFoldDB" id="A0A2S3GPZ4"/>
<evidence type="ECO:0000313" key="7">
    <source>
        <dbReference type="EMBL" id="PAN06508.1"/>
    </source>
</evidence>
<dbReference type="Gramene" id="PAN06508">
    <property type="protein sequence ID" value="PAN06508"/>
    <property type="gene ID" value="PAHAL_1G267800"/>
</dbReference>
<feature type="compositionally biased region" description="Basic and acidic residues" evidence="4">
    <location>
        <begin position="469"/>
        <end position="490"/>
    </location>
</feature>
<reference evidence="7" key="1">
    <citation type="submission" date="2018-04" db="EMBL/GenBank/DDBJ databases">
        <title>WGS assembly of Panicum hallii.</title>
        <authorList>
            <person name="Lovell J."/>
            <person name="Jenkins J."/>
            <person name="Lowry D."/>
            <person name="Mamidi S."/>
            <person name="Sreedasyam A."/>
            <person name="Weng X."/>
            <person name="Barry K."/>
            <person name="Bonette J."/>
            <person name="Campitelli B."/>
            <person name="Daum C."/>
            <person name="Gordon S."/>
            <person name="Gould B."/>
            <person name="Lipzen A."/>
            <person name="Macqueen A."/>
            <person name="Palacio-Mejia J."/>
            <person name="Plott C."/>
            <person name="Shakirov E."/>
            <person name="Shu S."/>
            <person name="Yoshinaga Y."/>
            <person name="Zane M."/>
            <person name="Rokhsar D."/>
            <person name="Grimwood J."/>
            <person name="Schmutz J."/>
            <person name="Juenger T."/>
        </authorList>
    </citation>
    <scope>NUCLEOTIDE SEQUENCE [LARGE SCALE GENOMIC DNA]</scope>
    <source>
        <strain evidence="7">FIL2</strain>
    </source>
</reference>
<dbReference type="InterPro" id="IPR053271">
    <property type="entry name" value="DDT_domain"/>
</dbReference>
<organism evidence="7">
    <name type="scientific">Panicum hallii</name>
    <dbReference type="NCBI Taxonomy" id="206008"/>
    <lineage>
        <taxon>Eukaryota</taxon>
        <taxon>Viridiplantae</taxon>
        <taxon>Streptophyta</taxon>
        <taxon>Embryophyta</taxon>
        <taxon>Tracheophyta</taxon>
        <taxon>Spermatophyta</taxon>
        <taxon>Magnoliopsida</taxon>
        <taxon>Liliopsida</taxon>
        <taxon>Poales</taxon>
        <taxon>Poaceae</taxon>
        <taxon>PACMAD clade</taxon>
        <taxon>Panicoideae</taxon>
        <taxon>Panicodae</taxon>
        <taxon>Paniceae</taxon>
        <taxon>Panicinae</taxon>
        <taxon>Panicum</taxon>
        <taxon>Panicum sect. Panicum</taxon>
    </lineage>
</organism>
<dbReference type="Pfam" id="PF10537">
    <property type="entry name" value="WAC_Acf1_DNA_bd"/>
    <property type="match status" value="1"/>
</dbReference>
<evidence type="ECO:0000256" key="2">
    <source>
        <dbReference type="ARBA" id="ARBA00023242"/>
    </source>
</evidence>
<dbReference type="PROSITE" id="PS51136">
    <property type="entry name" value="WAC"/>
    <property type="match status" value="1"/>
</dbReference>
<dbReference type="Pfam" id="PF02791">
    <property type="entry name" value="DDT"/>
    <property type="match status" value="1"/>
</dbReference>
<dbReference type="InterPro" id="IPR013136">
    <property type="entry name" value="WSTF_Acf1_Cbp146"/>
</dbReference>
<comment type="subcellular location">
    <subcellularLocation>
        <location evidence="1 3">Nucleus</location>
    </subcellularLocation>
</comment>
<name>A0A2S3GPZ4_9POAL</name>
<dbReference type="GO" id="GO:0005634">
    <property type="term" value="C:nucleus"/>
    <property type="evidence" value="ECO:0007669"/>
    <property type="project" value="UniProtKB-SubCell"/>
</dbReference>
<accession>A0A2S3GPZ4</accession>
<feature type="domain" description="WAC" evidence="6">
    <location>
        <begin position="22"/>
        <end position="128"/>
    </location>
</feature>
<proteinExistence type="predicted"/>
<dbReference type="Pfam" id="PF15613">
    <property type="entry name" value="WSD"/>
    <property type="match status" value="1"/>
</dbReference>
<evidence type="ECO:0000259" key="5">
    <source>
        <dbReference type="PROSITE" id="PS50827"/>
    </source>
</evidence>
<evidence type="ECO:0000256" key="4">
    <source>
        <dbReference type="SAM" id="MobiDB-lite"/>
    </source>
</evidence>
<evidence type="ECO:0000256" key="1">
    <source>
        <dbReference type="ARBA" id="ARBA00004123"/>
    </source>
</evidence>
<dbReference type="InterPro" id="IPR018501">
    <property type="entry name" value="DDT_dom"/>
</dbReference>
<protein>
    <recommendedName>
        <fullName evidence="8">DDT domain-containing protein</fullName>
    </recommendedName>
</protein>